<comment type="caution">
    <text evidence="3">The sequence shown here is derived from an EMBL/GenBank/DDBJ whole genome shotgun (WGS) entry which is preliminary data.</text>
</comment>
<keyword evidence="3" id="KW-0378">Hydrolase</keyword>
<dbReference type="InterPro" id="IPR006311">
    <property type="entry name" value="TAT_signal"/>
</dbReference>
<dbReference type="PROSITE" id="PS51318">
    <property type="entry name" value="TAT"/>
    <property type="match status" value="1"/>
</dbReference>
<dbReference type="InterPro" id="IPR051532">
    <property type="entry name" value="Ester_Hydrolysis_Enzymes"/>
</dbReference>
<dbReference type="NCBIfam" id="TIGR01409">
    <property type="entry name" value="TAT_signal_seq"/>
    <property type="match status" value="1"/>
</dbReference>
<reference evidence="4" key="1">
    <citation type="journal article" date="2019" name="Int. J. Syst. Evol. Microbiol.">
        <title>The Global Catalogue of Microorganisms (GCM) 10K type strain sequencing project: providing services to taxonomists for standard genome sequencing and annotation.</title>
        <authorList>
            <consortium name="The Broad Institute Genomics Platform"/>
            <consortium name="The Broad Institute Genome Sequencing Center for Infectious Disease"/>
            <person name="Wu L."/>
            <person name="Ma J."/>
        </authorList>
    </citation>
    <scope>NUCLEOTIDE SEQUENCE [LARGE SCALE GENOMIC DNA]</scope>
    <source>
        <strain evidence="4">JCM 17705</strain>
    </source>
</reference>
<accession>A0ABP8HNS3</accession>
<dbReference type="GO" id="GO:0016787">
    <property type="term" value="F:hydrolase activity"/>
    <property type="evidence" value="ECO:0007669"/>
    <property type="project" value="UniProtKB-KW"/>
</dbReference>
<dbReference type="PANTHER" id="PTHR30383">
    <property type="entry name" value="THIOESTERASE 1/PROTEASE 1/LYSOPHOSPHOLIPASE L1"/>
    <property type="match status" value="1"/>
</dbReference>
<dbReference type="InterPro" id="IPR036514">
    <property type="entry name" value="SGNH_hydro_sf"/>
</dbReference>
<dbReference type="PANTHER" id="PTHR30383:SF5">
    <property type="entry name" value="SGNH HYDROLASE-TYPE ESTERASE DOMAIN-CONTAINING PROTEIN"/>
    <property type="match status" value="1"/>
</dbReference>
<name>A0ABP8HNS3_9SPHI</name>
<dbReference type="SUPFAM" id="SSF52266">
    <property type="entry name" value="SGNH hydrolase"/>
    <property type="match status" value="1"/>
</dbReference>
<feature type="chain" id="PRO_5047005399" evidence="1">
    <location>
        <begin position="31"/>
        <end position="253"/>
    </location>
</feature>
<dbReference type="Gene3D" id="3.40.50.1110">
    <property type="entry name" value="SGNH hydrolase"/>
    <property type="match status" value="1"/>
</dbReference>
<dbReference type="CDD" id="cd01834">
    <property type="entry name" value="SGNH_hydrolase_like_2"/>
    <property type="match status" value="1"/>
</dbReference>
<dbReference type="RefSeq" id="WP_345214398.1">
    <property type="nucleotide sequence ID" value="NZ_BAABFT010000034.1"/>
</dbReference>
<dbReference type="InterPro" id="IPR019546">
    <property type="entry name" value="TAT_signal_bac_arc"/>
</dbReference>
<sequence>MDLKATRRTFIKTAATGSVAAIGLPSIVNAAFAGENFKKTGLKKDDILLFQGDSITDWGRDRSKTAANDAQGLGTGYAYLTSAELLKSNPDKNLQIFNKGVSGNKVYELINRWNDDCINLKPTVLSIMIGVNDFWHTVSFGYKGTLEVYKTDYKKLLDQTQKALPGIRLVIGEPFAVKGVKAVDDKWYPTFNSYRETAREIANEYGATFIPYQSVFDKAQESAPGSYWTSDGVHPSIAGASLMSHAWLKAVGA</sequence>
<evidence type="ECO:0000259" key="2">
    <source>
        <dbReference type="Pfam" id="PF13472"/>
    </source>
</evidence>
<dbReference type="InterPro" id="IPR013830">
    <property type="entry name" value="SGNH_hydro"/>
</dbReference>
<evidence type="ECO:0000256" key="1">
    <source>
        <dbReference type="SAM" id="SignalP"/>
    </source>
</evidence>
<gene>
    <name evidence="3" type="ORF">GCM10023149_54360</name>
</gene>
<protein>
    <submittedName>
        <fullName evidence="3">SGNH/GDSL hydrolase family protein</fullName>
    </submittedName>
</protein>
<feature type="signal peptide" evidence="1">
    <location>
        <begin position="1"/>
        <end position="30"/>
    </location>
</feature>
<feature type="domain" description="SGNH hydrolase-type esterase" evidence="2">
    <location>
        <begin position="52"/>
        <end position="240"/>
    </location>
</feature>
<dbReference type="Pfam" id="PF13472">
    <property type="entry name" value="Lipase_GDSL_2"/>
    <property type="match status" value="1"/>
</dbReference>
<keyword evidence="4" id="KW-1185">Reference proteome</keyword>
<dbReference type="EMBL" id="BAABFT010000034">
    <property type="protein sequence ID" value="GAA4341833.1"/>
    <property type="molecule type" value="Genomic_DNA"/>
</dbReference>
<dbReference type="Proteomes" id="UP001500582">
    <property type="component" value="Unassembled WGS sequence"/>
</dbReference>
<organism evidence="3 4">
    <name type="scientific">Mucilaginibacter gynuensis</name>
    <dbReference type="NCBI Taxonomy" id="1302236"/>
    <lineage>
        <taxon>Bacteria</taxon>
        <taxon>Pseudomonadati</taxon>
        <taxon>Bacteroidota</taxon>
        <taxon>Sphingobacteriia</taxon>
        <taxon>Sphingobacteriales</taxon>
        <taxon>Sphingobacteriaceae</taxon>
        <taxon>Mucilaginibacter</taxon>
    </lineage>
</organism>
<keyword evidence="1" id="KW-0732">Signal</keyword>
<evidence type="ECO:0000313" key="4">
    <source>
        <dbReference type="Proteomes" id="UP001500582"/>
    </source>
</evidence>
<evidence type="ECO:0000313" key="3">
    <source>
        <dbReference type="EMBL" id="GAA4341833.1"/>
    </source>
</evidence>
<proteinExistence type="predicted"/>